<evidence type="ECO:0000313" key="3">
    <source>
        <dbReference type="Proteomes" id="UP000821837"/>
    </source>
</evidence>
<evidence type="ECO:0000256" key="1">
    <source>
        <dbReference type="SAM" id="MobiDB-lite"/>
    </source>
</evidence>
<accession>A0A9D4PP48</accession>
<feature type="region of interest" description="Disordered" evidence="1">
    <location>
        <begin position="1"/>
        <end position="125"/>
    </location>
</feature>
<feature type="compositionally biased region" description="Polar residues" evidence="1">
    <location>
        <begin position="147"/>
        <end position="172"/>
    </location>
</feature>
<dbReference type="AlphaFoldDB" id="A0A9D4PP48"/>
<protein>
    <submittedName>
        <fullName evidence="2">Uncharacterized protein</fullName>
    </submittedName>
</protein>
<feature type="compositionally biased region" description="Basic and acidic residues" evidence="1">
    <location>
        <begin position="25"/>
        <end position="35"/>
    </location>
</feature>
<evidence type="ECO:0000313" key="2">
    <source>
        <dbReference type="EMBL" id="KAH7947531.1"/>
    </source>
</evidence>
<name>A0A9D4PP48_RHISA</name>
<feature type="region of interest" description="Disordered" evidence="1">
    <location>
        <begin position="142"/>
        <end position="217"/>
    </location>
</feature>
<reference evidence="2" key="2">
    <citation type="submission" date="2021-09" db="EMBL/GenBank/DDBJ databases">
        <authorList>
            <person name="Jia N."/>
            <person name="Wang J."/>
            <person name="Shi W."/>
            <person name="Du L."/>
            <person name="Sun Y."/>
            <person name="Zhan W."/>
            <person name="Jiang J."/>
            <person name="Wang Q."/>
            <person name="Zhang B."/>
            <person name="Ji P."/>
            <person name="Sakyi L.B."/>
            <person name="Cui X."/>
            <person name="Yuan T."/>
            <person name="Jiang B."/>
            <person name="Yang W."/>
            <person name="Lam T.T.-Y."/>
            <person name="Chang Q."/>
            <person name="Ding S."/>
            <person name="Wang X."/>
            <person name="Zhu J."/>
            <person name="Ruan X."/>
            <person name="Zhao L."/>
            <person name="Wei J."/>
            <person name="Que T."/>
            <person name="Du C."/>
            <person name="Cheng J."/>
            <person name="Dai P."/>
            <person name="Han X."/>
            <person name="Huang E."/>
            <person name="Gao Y."/>
            <person name="Liu J."/>
            <person name="Shao H."/>
            <person name="Ye R."/>
            <person name="Li L."/>
            <person name="Wei W."/>
            <person name="Wang X."/>
            <person name="Wang C."/>
            <person name="Huo Q."/>
            <person name="Li W."/>
            <person name="Guo W."/>
            <person name="Chen H."/>
            <person name="Chen S."/>
            <person name="Zhou L."/>
            <person name="Zhou L."/>
            <person name="Ni X."/>
            <person name="Tian J."/>
            <person name="Zhou Y."/>
            <person name="Sheng Y."/>
            <person name="Liu T."/>
            <person name="Pan Y."/>
            <person name="Xia L."/>
            <person name="Li J."/>
            <person name="Zhao F."/>
            <person name="Cao W."/>
        </authorList>
    </citation>
    <scope>NUCLEOTIDE SEQUENCE</scope>
    <source>
        <strain evidence="2">Rsan-2018</strain>
        <tissue evidence="2">Larvae</tissue>
    </source>
</reference>
<keyword evidence="3" id="KW-1185">Reference proteome</keyword>
<dbReference type="Proteomes" id="UP000821837">
    <property type="component" value="Chromosome 6"/>
</dbReference>
<dbReference type="VEuPathDB" id="VectorBase:RSAN_037959"/>
<sequence length="217" mass="23497">MGAGRSTHSDGSPAHSPTRLLDGLGETRRIDDRGFHGALLSPNRECPPISSPPPRLDVDDRLPSPPPASSRVPIVTRMSSSSGERRHSMRADSPMPKLQVEARRLSDPRDEQARVGHQQQSDLESQIREIEQMTDGILEDIEAENLGSFSTGHDASVATTTKRGPHQDSNGPLDSGKSAAPLRGSFERGLFSDATKFSGLGRPQLPPTRSLERGGRR</sequence>
<reference evidence="2" key="1">
    <citation type="journal article" date="2020" name="Cell">
        <title>Large-Scale Comparative Analyses of Tick Genomes Elucidate Their Genetic Diversity and Vector Capacities.</title>
        <authorList>
            <consortium name="Tick Genome and Microbiome Consortium (TIGMIC)"/>
            <person name="Jia N."/>
            <person name="Wang J."/>
            <person name="Shi W."/>
            <person name="Du L."/>
            <person name="Sun Y."/>
            <person name="Zhan W."/>
            <person name="Jiang J.F."/>
            <person name="Wang Q."/>
            <person name="Zhang B."/>
            <person name="Ji P."/>
            <person name="Bell-Sakyi L."/>
            <person name="Cui X.M."/>
            <person name="Yuan T.T."/>
            <person name="Jiang B.G."/>
            <person name="Yang W.F."/>
            <person name="Lam T.T."/>
            <person name="Chang Q.C."/>
            <person name="Ding S.J."/>
            <person name="Wang X.J."/>
            <person name="Zhu J.G."/>
            <person name="Ruan X.D."/>
            <person name="Zhao L."/>
            <person name="Wei J.T."/>
            <person name="Ye R.Z."/>
            <person name="Que T.C."/>
            <person name="Du C.H."/>
            <person name="Zhou Y.H."/>
            <person name="Cheng J.X."/>
            <person name="Dai P.F."/>
            <person name="Guo W.B."/>
            <person name="Han X.H."/>
            <person name="Huang E.J."/>
            <person name="Li L.F."/>
            <person name="Wei W."/>
            <person name="Gao Y.C."/>
            <person name="Liu J.Z."/>
            <person name="Shao H.Z."/>
            <person name="Wang X."/>
            <person name="Wang C.C."/>
            <person name="Yang T.C."/>
            <person name="Huo Q.B."/>
            <person name="Li W."/>
            <person name="Chen H.Y."/>
            <person name="Chen S.E."/>
            <person name="Zhou L.G."/>
            <person name="Ni X.B."/>
            <person name="Tian J.H."/>
            <person name="Sheng Y."/>
            <person name="Liu T."/>
            <person name="Pan Y.S."/>
            <person name="Xia L.Y."/>
            <person name="Li J."/>
            <person name="Zhao F."/>
            <person name="Cao W.C."/>
        </authorList>
    </citation>
    <scope>NUCLEOTIDE SEQUENCE</scope>
    <source>
        <strain evidence="2">Rsan-2018</strain>
    </source>
</reference>
<gene>
    <name evidence="2" type="ORF">HPB52_012910</name>
</gene>
<feature type="compositionally biased region" description="Basic and acidic residues" evidence="1">
    <location>
        <begin position="100"/>
        <end position="114"/>
    </location>
</feature>
<proteinExistence type="predicted"/>
<dbReference type="EMBL" id="JABSTV010001252">
    <property type="protein sequence ID" value="KAH7947531.1"/>
    <property type="molecule type" value="Genomic_DNA"/>
</dbReference>
<comment type="caution">
    <text evidence="2">The sequence shown here is derived from an EMBL/GenBank/DDBJ whole genome shotgun (WGS) entry which is preliminary data.</text>
</comment>
<organism evidence="2 3">
    <name type="scientific">Rhipicephalus sanguineus</name>
    <name type="common">Brown dog tick</name>
    <name type="synonym">Ixodes sanguineus</name>
    <dbReference type="NCBI Taxonomy" id="34632"/>
    <lineage>
        <taxon>Eukaryota</taxon>
        <taxon>Metazoa</taxon>
        <taxon>Ecdysozoa</taxon>
        <taxon>Arthropoda</taxon>
        <taxon>Chelicerata</taxon>
        <taxon>Arachnida</taxon>
        <taxon>Acari</taxon>
        <taxon>Parasitiformes</taxon>
        <taxon>Ixodida</taxon>
        <taxon>Ixodoidea</taxon>
        <taxon>Ixodidae</taxon>
        <taxon>Rhipicephalinae</taxon>
        <taxon>Rhipicephalus</taxon>
        <taxon>Rhipicephalus</taxon>
    </lineage>
</organism>